<proteinExistence type="predicted"/>
<dbReference type="AlphaFoldDB" id="A0A430HR64"/>
<evidence type="ECO:0000313" key="2">
    <source>
        <dbReference type="Proteomes" id="UP000278085"/>
    </source>
</evidence>
<name>A0A430HR64_9BURK</name>
<dbReference type="SUPFAM" id="SSF46785">
    <property type="entry name" value="Winged helix' DNA-binding domain"/>
    <property type="match status" value="1"/>
</dbReference>
<comment type="caution">
    <text evidence="1">The sequence shown here is derived from an EMBL/GenBank/DDBJ whole genome shotgun (WGS) entry which is preliminary data.</text>
</comment>
<dbReference type="RefSeq" id="WP_126073366.1">
    <property type="nucleotide sequence ID" value="NZ_CP051166.1"/>
</dbReference>
<keyword evidence="2" id="KW-1185">Reference proteome</keyword>
<accession>A0A430HR64</accession>
<organism evidence="1 2">
    <name type="scientific">Massilia atriviolacea</name>
    <dbReference type="NCBI Taxonomy" id="2495579"/>
    <lineage>
        <taxon>Bacteria</taxon>
        <taxon>Pseudomonadati</taxon>
        <taxon>Pseudomonadota</taxon>
        <taxon>Betaproteobacteria</taxon>
        <taxon>Burkholderiales</taxon>
        <taxon>Oxalobacteraceae</taxon>
        <taxon>Telluria group</taxon>
        <taxon>Massilia</taxon>
    </lineage>
</organism>
<dbReference type="OrthoDB" id="8707219at2"/>
<reference evidence="1 2" key="1">
    <citation type="submission" date="2018-12" db="EMBL/GenBank/DDBJ databases">
        <authorList>
            <person name="Yang E."/>
        </authorList>
    </citation>
    <scope>NUCLEOTIDE SEQUENCE [LARGE SCALE GENOMIC DNA]</scope>
    <source>
        <strain evidence="1 2">SOD</strain>
    </source>
</reference>
<protein>
    <submittedName>
        <fullName evidence="1">Transcriptional regulator</fullName>
    </submittedName>
</protein>
<dbReference type="InterPro" id="IPR036390">
    <property type="entry name" value="WH_DNA-bd_sf"/>
</dbReference>
<sequence length="118" mass="12997">MRTQSKFSPAQHRANTDLMLAYLEKHGPLIAHNLAAAIGLPKPTVQGYLFRVMRAGEAHSQRQRGENGKVACALYWFGPGDKAPLDIEIQSCRTVKTFPMHAVRDPLVAALFGQAVRS</sequence>
<evidence type="ECO:0000313" key="1">
    <source>
        <dbReference type="EMBL" id="RSZ60006.1"/>
    </source>
</evidence>
<dbReference type="Proteomes" id="UP000278085">
    <property type="component" value="Unassembled WGS sequence"/>
</dbReference>
<gene>
    <name evidence="1" type="ORF">EJB06_07450</name>
</gene>
<dbReference type="EMBL" id="RXLQ01000003">
    <property type="protein sequence ID" value="RSZ60006.1"/>
    <property type="molecule type" value="Genomic_DNA"/>
</dbReference>